<evidence type="ECO:0000256" key="7">
    <source>
        <dbReference type="ARBA" id="ARBA00023242"/>
    </source>
</evidence>
<evidence type="ECO:0000259" key="10">
    <source>
        <dbReference type="PROSITE" id="PS51032"/>
    </source>
</evidence>
<dbReference type="InterPro" id="IPR001471">
    <property type="entry name" value="AP2/ERF_dom"/>
</dbReference>
<dbReference type="GO" id="GO:0005634">
    <property type="term" value="C:nucleus"/>
    <property type="evidence" value="ECO:0007669"/>
    <property type="project" value="UniProtKB-SubCell"/>
</dbReference>
<keyword evidence="4" id="KW-0238">DNA-binding</keyword>
<dbReference type="FunFam" id="3.30.730.10:FF:000002">
    <property type="entry name" value="AP2-like ethylene-responsive transcription factor"/>
    <property type="match status" value="1"/>
</dbReference>
<dbReference type="CDD" id="cd00018">
    <property type="entry name" value="AP2"/>
    <property type="match status" value="2"/>
</dbReference>
<feature type="region of interest" description="Disordered" evidence="9">
    <location>
        <begin position="39"/>
        <end position="81"/>
    </location>
</feature>
<comment type="caution">
    <text evidence="11">The sequence shown here is derived from an EMBL/GenBank/DDBJ whole genome shotgun (WGS) entry which is preliminary data.</text>
</comment>
<feature type="region of interest" description="Disordered" evidence="9">
    <location>
        <begin position="255"/>
        <end position="292"/>
    </location>
</feature>
<evidence type="ECO:0000256" key="2">
    <source>
        <dbReference type="ARBA" id="ARBA00022737"/>
    </source>
</evidence>
<evidence type="ECO:0000256" key="8">
    <source>
        <dbReference type="ARBA" id="ARBA00037973"/>
    </source>
</evidence>
<comment type="subcellular location">
    <subcellularLocation>
        <location evidence="1">Nucleus</location>
    </subcellularLocation>
</comment>
<feature type="compositionally biased region" description="Low complexity" evidence="9">
    <location>
        <begin position="55"/>
        <end position="73"/>
    </location>
</feature>
<dbReference type="GO" id="GO:0003700">
    <property type="term" value="F:DNA-binding transcription factor activity"/>
    <property type="evidence" value="ECO:0007669"/>
    <property type="project" value="InterPro"/>
</dbReference>
<keyword evidence="12" id="KW-1185">Reference proteome</keyword>
<accession>A0AAW1XHG9</accession>
<dbReference type="AlphaFoldDB" id="A0AAW1XHG9"/>
<evidence type="ECO:0000313" key="11">
    <source>
        <dbReference type="EMBL" id="KAK9935205.1"/>
    </source>
</evidence>
<feature type="domain" description="AP2/ERF" evidence="10">
    <location>
        <begin position="79"/>
        <end position="145"/>
    </location>
</feature>
<name>A0AAW1XHG9_RUBAR</name>
<keyword evidence="6" id="KW-0804">Transcription</keyword>
<dbReference type="InterPro" id="IPR036955">
    <property type="entry name" value="AP2/ERF_dom_sf"/>
</dbReference>
<proteinExistence type="inferred from homology"/>
<dbReference type="PROSITE" id="PS51032">
    <property type="entry name" value="AP2_ERF"/>
    <property type="match status" value="2"/>
</dbReference>
<keyword evidence="3" id="KW-0805">Transcription regulation</keyword>
<dbReference type="Pfam" id="PF00847">
    <property type="entry name" value="AP2"/>
    <property type="match status" value="2"/>
</dbReference>
<evidence type="ECO:0000256" key="9">
    <source>
        <dbReference type="SAM" id="MobiDB-lite"/>
    </source>
</evidence>
<dbReference type="SUPFAM" id="SSF54171">
    <property type="entry name" value="DNA-binding domain"/>
    <property type="match status" value="2"/>
</dbReference>
<evidence type="ECO:0000256" key="1">
    <source>
        <dbReference type="ARBA" id="ARBA00004123"/>
    </source>
</evidence>
<dbReference type="FunFam" id="3.30.730.10:FF:000004">
    <property type="entry name" value="AP2-like ethylene-responsive transcription factor"/>
    <property type="match status" value="1"/>
</dbReference>
<evidence type="ECO:0000256" key="6">
    <source>
        <dbReference type="ARBA" id="ARBA00023163"/>
    </source>
</evidence>
<dbReference type="GO" id="GO:0003677">
    <property type="term" value="F:DNA binding"/>
    <property type="evidence" value="ECO:0007669"/>
    <property type="project" value="UniProtKB-KW"/>
</dbReference>
<keyword evidence="7" id="KW-0539">Nucleus</keyword>
<dbReference type="PRINTS" id="PR00367">
    <property type="entry name" value="ETHRSPELEMNT"/>
</dbReference>
<evidence type="ECO:0000256" key="3">
    <source>
        <dbReference type="ARBA" id="ARBA00023015"/>
    </source>
</evidence>
<reference evidence="11 12" key="1">
    <citation type="journal article" date="2023" name="G3 (Bethesda)">
        <title>A chromosome-length genome assembly and annotation of blackberry (Rubus argutus, cv. 'Hillquist').</title>
        <authorList>
            <person name="Bruna T."/>
            <person name="Aryal R."/>
            <person name="Dudchenko O."/>
            <person name="Sargent D.J."/>
            <person name="Mead D."/>
            <person name="Buti M."/>
            <person name="Cavallini A."/>
            <person name="Hytonen T."/>
            <person name="Andres J."/>
            <person name="Pham M."/>
            <person name="Weisz D."/>
            <person name="Mascagni F."/>
            <person name="Usai G."/>
            <person name="Natali L."/>
            <person name="Bassil N."/>
            <person name="Fernandez G.E."/>
            <person name="Lomsadze A."/>
            <person name="Armour M."/>
            <person name="Olukolu B."/>
            <person name="Poorten T."/>
            <person name="Britton C."/>
            <person name="Davik J."/>
            <person name="Ashrafi H."/>
            <person name="Aiden E.L."/>
            <person name="Borodovsky M."/>
            <person name="Worthington M."/>
        </authorList>
    </citation>
    <scope>NUCLEOTIDE SEQUENCE [LARGE SCALE GENOMIC DNA]</scope>
    <source>
        <strain evidence="11">PI 553951</strain>
    </source>
</reference>
<evidence type="ECO:0000313" key="12">
    <source>
        <dbReference type="Proteomes" id="UP001457282"/>
    </source>
</evidence>
<sequence length="429" mass="48656">MDHQLASSMKSELMTSPGKRPICMIDVDALVNKCVKRRRRDSSTAVSPTGHSVDQQQQKQTNHQSSTTTTTTTVKRSSRFRGVSRHRWTGRYEAHLWDKGSWNPTQRKKGKQVYLGAYDEEESAARAYDLAALKYWGTSTFTNFPVSDYEIEIDIMNTLTKEEYLASLRRRSSGFSRGVSKYRGVARHHHNGRWEARIGRVFGNKYLYLGTYGTQEEAAHAYDIAAIEYRGINAVTNFDLSTYIRWLRPGSNSLAANSQEQPKPNIPDFNRNNPSKEKKQMSIFNPNSFTEDIDTSRTRDIFQSHTIMPPISPTCTTKSSNSPTALGLLLKSSIFKELVEKNLNDENEESDDDKNDTIKNLLPQTNGTENLKRILYEGIHNIPFSCSSNTDVLPALESREKSMLPLCNSRGQSVWNDGAMNMFSSTDFN</sequence>
<dbReference type="EMBL" id="JBEDUW010000004">
    <property type="protein sequence ID" value="KAK9935205.1"/>
    <property type="molecule type" value="Genomic_DNA"/>
</dbReference>
<dbReference type="SMART" id="SM00380">
    <property type="entry name" value="AP2"/>
    <property type="match status" value="2"/>
</dbReference>
<keyword evidence="5" id="KW-0010">Activator</keyword>
<dbReference type="Gene3D" id="3.30.730.10">
    <property type="entry name" value="AP2/ERF domain"/>
    <property type="match status" value="2"/>
</dbReference>
<evidence type="ECO:0000256" key="5">
    <source>
        <dbReference type="ARBA" id="ARBA00023159"/>
    </source>
</evidence>
<protein>
    <recommendedName>
        <fullName evidence="10">AP2/ERF domain-containing protein</fullName>
    </recommendedName>
</protein>
<dbReference type="InterPro" id="IPR016177">
    <property type="entry name" value="DNA-bd_dom_sf"/>
</dbReference>
<keyword evidence="2" id="KW-0677">Repeat</keyword>
<feature type="compositionally biased region" description="Polar residues" evidence="9">
    <location>
        <begin position="43"/>
        <end position="54"/>
    </location>
</feature>
<gene>
    <name evidence="11" type="ORF">M0R45_022315</name>
</gene>
<feature type="domain" description="AP2/ERF" evidence="10">
    <location>
        <begin position="181"/>
        <end position="239"/>
    </location>
</feature>
<comment type="similarity">
    <text evidence="8">Belongs to the AP2/ERF transcription factor family. AP2 subfamily.</text>
</comment>
<organism evidence="11 12">
    <name type="scientific">Rubus argutus</name>
    <name type="common">Southern blackberry</name>
    <dbReference type="NCBI Taxonomy" id="59490"/>
    <lineage>
        <taxon>Eukaryota</taxon>
        <taxon>Viridiplantae</taxon>
        <taxon>Streptophyta</taxon>
        <taxon>Embryophyta</taxon>
        <taxon>Tracheophyta</taxon>
        <taxon>Spermatophyta</taxon>
        <taxon>Magnoliopsida</taxon>
        <taxon>eudicotyledons</taxon>
        <taxon>Gunneridae</taxon>
        <taxon>Pentapetalae</taxon>
        <taxon>rosids</taxon>
        <taxon>fabids</taxon>
        <taxon>Rosales</taxon>
        <taxon>Rosaceae</taxon>
        <taxon>Rosoideae</taxon>
        <taxon>Rosoideae incertae sedis</taxon>
        <taxon>Rubus</taxon>
    </lineage>
</organism>
<evidence type="ECO:0000256" key="4">
    <source>
        <dbReference type="ARBA" id="ARBA00023125"/>
    </source>
</evidence>
<dbReference type="PANTHER" id="PTHR32467">
    <property type="entry name" value="AP2-LIKE ETHYLENE-RESPONSIVE TRANSCRIPTION FACTOR"/>
    <property type="match status" value="1"/>
</dbReference>
<dbReference type="PANTHER" id="PTHR32467:SF242">
    <property type="entry name" value="AP2_ERF DOMAIN-CONTAINING PROTEIN"/>
    <property type="match status" value="1"/>
</dbReference>
<dbReference type="Proteomes" id="UP001457282">
    <property type="component" value="Unassembled WGS sequence"/>
</dbReference>